<name>A0AAN5D8W2_9BILA</name>
<evidence type="ECO:0000313" key="2">
    <source>
        <dbReference type="Proteomes" id="UP001328107"/>
    </source>
</evidence>
<dbReference type="Proteomes" id="UP001328107">
    <property type="component" value="Unassembled WGS sequence"/>
</dbReference>
<sequence>RWLQGGHVGNWLERKQIRKRQVKQLRFHQYVLLQWMEVRPGQPRRLLRHDCCCHGRVLQDGIHCQRRQLPLEHNVVLQSGGQFVVAGDYQGLHLQQRFLGN</sequence>
<gene>
    <name evidence="1" type="ORF">PMAYCL1PPCAC_28367</name>
</gene>
<proteinExistence type="predicted"/>
<evidence type="ECO:0000313" key="1">
    <source>
        <dbReference type="EMBL" id="GMR58172.1"/>
    </source>
</evidence>
<dbReference type="AlphaFoldDB" id="A0AAN5D8W2"/>
<comment type="caution">
    <text evidence="1">The sequence shown here is derived from an EMBL/GenBank/DDBJ whole genome shotgun (WGS) entry which is preliminary data.</text>
</comment>
<protein>
    <submittedName>
        <fullName evidence="1">Uncharacterized protein</fullName>
    </submittedName>
</protein>
<feature type="non-terminal residue" evidence="1">
    <location>
        <position position="101"/>
    </location>
</feature>
<organism evidence="1 2">
    <name type="scientific">Pristionchus mayeri</name>
    <dbReference type="NCBI Taxonomy" id="1317129"/>
    <lineage>
        <taxon>Eukaryota</taxon>
        <taxon>Metazoa</taxon>
        <taxon>Ecdysozoa</taxon>
        <taxon>Nematoda</taxon>
        <taxon>Chromadorea</taxon>
        <taxon>Rhabditida</taxon>
        <taxon>Rhabditina</taxon>
        <taxon>Diplogasteromorpha</taxon>
        <taxon>Diplogasteroidea</taxon>
        <taxon>Neodiplogasteridae</taxon>
        <taxon>Pristionchus</taxon>
    </lineage>
</organism>
<accession>A0AAN5D8W2</accession>
<feature type="non-terminal residue" evidence="1">
    <location>
        <position position="1"/>
    </location>
</feature>
<dbReference type="EMBL" id="BTRK01000006">
    <property type="protein sequence ID" value="GMR58172.1"/>
    <property type="molecule type" value="Genomic_DNA"/>
</dbReference>
<reference evidence="2" key="1">
    <citation type="submission" date="2022-10" db="EMBL/GenBank/DDBJ databases">
        <title>Genome assembly of Pristionchus species.</title>
        <authorList>
            <person name="Yoshida K."/>
            <person name="Sommer R.J."/>
        </authorList>
    </citation>
    <scope>NUCLEOTIDE SEQUENCE [LARGE SCALE GENOMIC DNA]</scope>
    <source>
        <strain evidence="2">RS5460</strain>
    </source>
</reference>
<keyword evidence="2" id="KW-1185">Reference proteome</keyword>